<gene>
    <name evidence="2" type="ORF">MQE35_13340</name>
</gene>
<dbReference type="EMBL" id="CP094358">
    <property type="protein sequence ID" value="UOB16717.1"/>
    <property type="molecule type" value="Genomic_DNA"/>
</dbReference>
<evidence type="ECO:0000313" key="2">
    <source>
        <dbReference type="EMBL" id="UOB16717.1"/>
    </source>
</evidence>
<keyword evidence="1" id="KW-1133">Transmembrane helix</keyword>
<evidence type="ECO:0000256" key="1">
    <source>
        <dbReference type="SAM" id="Phobius"/>
    </source>
</evidence>
<dbReference type="RefSeq" id="WP_255841952.1">
    <property type="nucleotide sequence ID" value="NZ_CP094358.1"/>
</dbReference>
<dbReference type="Proteomes" id="UP000831290">
    <property type="component" value="Chromosome"/>
</dbReference>
<evidence type="ECO:0000313" key="3">
    <source>
        <dbReference type="Proteomes" id="UP000831290"/>
    </source>
</evidence>
<keyword evidence="1" id="KW-0812">Transmembrane</keyword>
<proteinExistence type="predicted"/>
<keyword evidence="3" id="KW-1185">Reference proteome</keyword>
<accession>A0A9E6ZWZ8</accession>
<organism evidence="2 3">
    <name type="scientific">Abyssalbus ytuae</name>
    <dbReference type="NCBI Taxonomy" id="2926907"/>
    <lineage>
        <taxon>Bacteria</taxon>
        <taxon>Pseudomonadati</taxon>
        <taxon>Bacteroidota</taxon>
        <taxon>Flavobacteriia</taxon>
        <taxon>Flavobacteriales</taxon>
        <taxon>Flavobacteriaceae</taxon>
        <taxon>Abyssalbus</taxon>
    </lineage>
</organism>
<name>A0A9E6ZWZ8_9FLAO</name>
<keyword evidence="1" id="KW-0472">Membrane</keyword>
<dbReference type="KEGG" id="fbm:MQE35_13340"/>
<dbReference type="AlphaFoldDB" id="A0A9E6ZWZ8"/>
<sequence length="50" mass="5794">MKIIKEEEEKTNEYILQKNTKTKVAITFILIILVLLILGIIVSALFFEVE</sequence>
<protein>
    <submittedName>
        <fullName evidence="2">Uncharacterized protein</fullName>
    </submittedName>
</protein>
<feature type="transmembrane region" description="Helical" evidence="1">
    <location>
        <begin position="24"/>
        <end position="47"/>
    </location>
</feature>
<reference evidence="2" key="1">
    <citation type="submission" date="2022-03" db="EMBL/GenBank/DDBJ databases">
        <title>Description of Abyssus ytuae gen. nov., sp. nov., a novel member of the family Flavobacteriaceae isolated from the sediment of Mariana Trench.</title>
        <authorList>
            <person name="Zhang J."/>
            <person name="Xu X."/>
        </authorList>
    </citation>
    <scope>NUCLEOTIDE SEQUENCE</scope>
    <source>
        <strain evidence="2">MT3330</strain>
    </source>
</reference>